<keyword evidence="1" id="KW-0614">Plasmid</keyword>
<geneLocation type="plasmid" evidence="1 2">
    <name>punmamed1</name>
</geneLocation>
<gene>
    <name evidence="1" type="ORF">O1G22_43845</name>
</gene>
<evidence type="ECO:0000313" key="1">
    <source>
        <dbReference type="EMBL" id="WBO69675.1"/>
    </source>
</evidence>
<name>A0ABY7PHH1_9ACTN</name>
<sequence>MQVRSCPRNHAHKGRTAGDSVLCDACISQVERNLRTLPALHQECLHHASPTSRRSNPTKVSGSRTRDHLNVSVLDARYNILATLESWAEAVSEELDVAVPARSVPHLTRFLTRHLKWLASQPPAVDFADEMESLAAELRGTIDPESNDLRTAIRKCVVDNCSGTISTSLRNSGRMPRGSIECSAGHSWEMHEWLNLRHLMEQQRKGVRV</sequence>
<protein>
    <submittedName>
        <fullName evidence="1">Uncharacterized protein</fullName>
    </submittedName>
</protein>
<reference evidence="1 2" key="1">
    <citation type="submission" date="2022-12" db="EMBL/GenBank/DDBJ databases">
        <title>HUAS 2-6.</title>
        <authorList>
            <person name="Mo P."/>
        </authorList>
    </citation>
    <scope>NUCLEOTIDE SEQUENCE [LARGE SCALE GENOMIC DNA]</scope>
    <source>
        <strain evidence="1 2">HUAS 2-6</strain>
        <plasmid evidence="1 2">punmamed1</plasmid>
    </source>
</reference>
<organism evidence="1 2">
    <name type="scientific">Streptomyces camelliae</name>
    <dbReference type="NCBI Taxonomy" id="3004093"/>
    <lineage>
        <taxon>Bacteria</taxon>
        <taxon>Bacillati</taxon>
        <taxon>Actinomycetota</taxon>
        <taxon>Actinomycetes</taxon>
        <taxon>Kitasatosporales</taxon>
        <taxon>Streptomycetaceae</taxon>
        <taxon>Streptomyces</taxon>
    </lineage>
</organism>
<dbReference type="EMBL" id="CP115301">
    <property type="protein sequence ID" value="WBO69675.1"/>
    <property type="molecule type" value="Genomic_DNA"/>
</dbReference>
<accession>A0ABY7PHH1</accession>
<keyword evidence="2" id="KW-1185">Reference proteome</keyword>
<dbReference type="RefSeq" id="WP_270086851.1">
    <property type="nucleotide sequence ID" value="NZ_CP115301.1"/>
</dbReference>
<proteinExistence type="predicted"/>
<dbReference type="Proteomes" id="UP001212326">
    <property type="component" value="Plasmid punmamed1"/>
</dbReference>
<evidence type="ECO:0000313" key="2">
    <source>
        <dbReference type="Proteomes" id="UP001212326"/>
    </source>
</evidence>